<dbReference type="EMBL" id="KF901120">
    <property type="protein sequence ID" value="AIF18774.1"/>
    <property type="molecule type" value="Genomic_DNA"/>
</dbReference>
<dbReference type="GO" id="GO:0005737">
    <property type="term" value="C:cytoplasm"/>
    <property type="evidence" value="ECO:0007669"/>
    <property type="project" value="TreeGrafter"/>
</dbReference>
<evidence type="ECO:0000256" key="2">
    <source>
        <dbReference type="ARBA" id="ARBA00005135"/>
    </source>
</evidence>
<dbReference type="EC" id="3.1.3.3" evidence="4"/>
<dbReference type="PANTHER" id="PTHR43344:SF2">
    <property type="entry name" value="PHOSPHOSERINE PHOSPHATASE"/>
    <property type="match status" value="1"/>
</dbReference>
<protein>
    <recommendedName>
        <fullName evidence="4">phosphoserine phosphatase</fullName>
        <ecNumber evidence="4">3.1.3.3</ecNumber>
    </recommendedName>
    <alternativeName>
        <fullName evidence="10">O-phosphoserine phosphohydrolase</fullName>
    </alternativeName>
</protein>
<dbReference type="InterPro" id="IPR050582">
    <property type="entry name" value="HAD-like_SerB"/>
</dbReference>
<dbReference type="GO" id="GO:0000287">
    <property type="term" value="F:magnesium ion binding"/>
    <property type="evidence" value="ECO:0007669"/>
    <property type="project" value="TreeGrafter"/>
</dbReference>
<dbReference type="SUPFAM" id="SSF56784">
    <property type="entry name" value="HAD-like"/>
    <property type="match status" value="1"/>
</dbReference>
<evidence type="ECO:0000256" key="4">
    <source>
        <dbReference type="ARBA" id="ARBA00012640"/>
    </source>
</evidence>
<evidence type="ECO:0000256" key="5">
    <source>
        <dbReference type="ARBA" id="ARBA00022605"/>
    </source>
</evidence>
<dbReference type="Gene3D" id="3.40.50.1000">
    <property type="entry name" value="HAD superfamily/HAD-like"/>
    <property type="match status" value="1"/>
</dbReference>
<sequence>MMIFLSENRKQLLAIFDVEGVLYDAEYLPILAEKVNKEDEIWDITKKGIQGLINWEEGLTKRVELLRGIDFETCKEVADSLPIMTGAREACKTLKDAGWKVMAVSGGFTIMTDRLKDELNLDHVYTNELVFKDGKLDGLKINVDSDKAKSARVKIEEWNIPKEDIVVIVDGANDIKLFDISNLGIAYRAQDLVKDLATTTLEEKDLSKIIPIINKHYSMELPTPISS</sequence>
<accession>A0A075HSJ4</accession>
<evidence type="ECO:0000256" key="7">
    <source>
        <dbReference type="ARBA" id="ARBA00022801"/>
    </source>
</evidence>
<dbReference type="PANTHER" id="PTHR43344">
    <property type="entry name" value="PHOSPHOSERINE PHOSPHATASE"/>
    <property type="match status" value="1"/>
</dbReference>
<dbReference type="GO" id="GO:0036424">
    <property type="term" value="F:L-phosphoserine phosphatase activity"/>
    <property type="evidence" value="ECO:0007669"/>
    <property type="project" value="InterPro"/>
</dbReference>
<evidence type="ECO:0000256" key="1">
    <source>
        <dbReference type="ARBA" id="ARBA00001946"/>
    </source>
</evidence>
<keyword evidence="7 11" id="KW-0378">Hydrolase</keyword>
<dbReference type="UniPathway" id="UPA00135">
    <property type="reaction ID" value="UER00198"/>
</dbReference>
<dbReference type="AlphaFoldDB" id="A0A075HSJ4"/>
<dbReference type="Pfam" id="PF00702">
    <property type="entry name" value="Hydrolase"/>
    <property type="match status" value="1"/>
</dbReference>
<evidence type="ECO:0000256" key="9">
    <source>
        <dbReference type="ARBA" id="ARBA00023299"/>
    </source>
</evidence>
<proteinExistence type="inferred from homology"/>
<evidence type="ECO:0000256" key="8">
    <source>
        <dbReference type="ARBA" id="ARBA00022842"/>
    </source>
</evidence>
<reference evidence="11" key="1">
    <citation type="journal article" date="2014" name="Genome Biol. Evol.">
        <title>Pangenome evidence for extensive interdomain horizontal transfer affecting lineage core and shell genes in uncultured planktonic thaumarchaeota and euryarchaeota.</title>
        <authorList>
            <person name="Deschamps P."/>
            <person name="Zivanovic Y."/>
            <person name="Moreira D."/>
            <person name="Rodriguez-Valera F."/>
            <person name="Lopez-Garcia P."/>
        </authorList>
    </citation>
    <scope>NUCLEOTIDE SEQUENCE</scope>
</reference>
<gene>
    <name evidence="11" type="primary">PSPH</name>
    <name evidence="11" type="synonym">serB</name>
</gene>
<dbReference type="InterPro" id="IPR004469">
    <property type="entry name" value="PSP"/>
</dbReference>
<dbReference type="NCBIfam" id="TIGR01488">
    <property type="entry name" value="HAD-SF-IB"/>
    <property type="match status" value="1"/>
</dbReference>
<evidence type="ECO:0000313" key="11">
    <source>
        <dbReference type="EMBL" id="AIF18774.1"/>
    </source>
</evidence>
<evidence type="ECO:0000256" key="6">
    <source>
        <dbReference type="ARBA" id="ARBA00022723"/>
    </source>
</evidence>
<dbReference type="InterPro" id="IPR023214">
    <property type="entry name" value="HAD_sf"/>
</dbReference>
<comment type="cofactor">
    <cofactor evidence="1">
        <name>Mg(2+)</name>
        <dbReference type="ChEBI" id="CHEBI:18420"/>
    </cofactor>
</comment>
<keyword evidence="9" id="KW-0718">Serine biosynthesis</keyword>
<comment type="similarity">
    <text evidence="3">Belongs to the HAD-like hydrolase superfamily. SerB family.</text>
</comment>
<name>A0A075HSJ4_9ARCH</name>
<evidence type="ECO:0000256" key="3">
    <source>
        <dbReference type="ARBA" id="ARBA00009184"/>
    </source>
</evidence>
<organism evidence="11">
    <name type="scientific">uncultured marine thaumarchaeote KM3_84_E02</name>
    <dbReference type="NCBI Taxonomy" id="1456312"/>
    <lineage>
        <taxon>Archaea</taxon>
        <taxon>Nitrososphaerota</taxon>
        <taxon>environmental samples</taxon>
    </lineage>
</organism>
<dbReference type="InterPro" id="IPR036412">
    <property type="entry name" value="HAD-like_sf"/>
</dbReference>
<comment type="pathway">
    <text evidence="2">Amino-acid biosynthesis; L-serine biosynthesis; L-serine from 3-phospho-D-glycerate: step 3/3.</text>
</comment>
<dbReference type="GO" id="GO:0006564">
    <property type="term" value="P:L-serine biosynthetic process"/>
    <property type="evidence" value="ECO:0007669"/>
    <property type="project" value="UniProtKB-KW"/>
</dbReference>
<keyword evidence="8" id="KW-0460">Magnesium</keyword>
<dbReference type="NCBIfam" id="TIGR00338">
    <property type="entry name" value="serB"/>
    <property type="match status" value="1"/>
</dbReference>
<keyword evidence="6" id="KW-0479">Metal-binding</keyword>
<evidence type="ECO:0000256" key="10">
    <source>
        <dbReference type="ARBA" id="ARBA00031693"/>
    </source>
</evidence>
<keyword evidence="5" id="KW-0028">Amino-acid biosynthesis</keyword>